<keyword evidence="5" id="KW-1185">Reference proteome</keyword>
<dbReference type="GeneID" id="136823865"/>
<feature type="compositionally biased region" description="Basic and acidic residues" evidence="2">
    <location>
        <begin position="111"/>
        <end position="124"/>
    </location>
</feature>
<dbReference type="RefSeq" id="XP_066936122.1">
    <property type="nucleotide sequence ID" value="XM_067080021.1"/>
</dbReference>
<feature type="compositionally biased region" description="Basic and acidic residues" evidence="2">
    <location>
        <begin position="8"/>
        <end position="20"/>
    </location>
</feature>
<dbReference type="EnsemblMetazoa" id="CLYHEMT001945.1">
    <property type="protein sequence ID" value="CLYHEMP001945.1"/>
    <property type="gene ID" value="CLYHEMG001945"/>
</dbReference>
<dbReference type="InterPro" id="IPR035983">
    <property type="entry name" value="Hect_E3_ubiquitin_ligase"/>
</dbReference>
<accession>A0A7M5V3U9</accession>
<feature type="region of interest" description="Disordered" evidence="2">
    <location>
        <begin position="67"/>
        <end position="97"/>
    </location>
</feature>
<feature type="region of interest" description="Disordered" evidence="2">
    <location>
        <begin position="1"/>
        <end position="36"/>
    </location>
</feature>
<evidence type="ECO:0000313" key="5">
    <source>
        <dbReference type="Proteomes" id="UP000594262"/>
    </source>
</evidence>
<dbReference type="Gene3D" id="3.30.2410.10">
    <property type="entry name" value="Hect, E3 ligase catalytic domain"/>
    <property type="match status" value="1"/>
</dbReference>
<dbReference type="OrthoDB" id="10038899at2759"/>
<dbReference type="Proteomes" id="UP000594262">
    <property type="component" value="Unplaced"/>
</dbReference>
<feature type="compositionally biased region" description="Low complexity" evidence="2">
    <location>
        <begin position="22"/>
        <end position="35"/>
    </location>
</feature>
<evidence type="ECO:0000256" key="2">
    <source>
        <dbReference type="SAM" id="MobiDB-lite"/>
    </source>
</evidence>
<dbReference type="Pfam" id="PF00632">
    <property type="entry name" value="HECT"/>
    <property type="match status" value="1"/>
</dbReference>
<name>A0A7M5V3U9_9CNID</name>
<reference evidence="4" key="1">
    <citation type="submission" date="2021-01" db="UniProtKB">
        <authorList>
            <consortium name="EnsemblMetazoa"/>
        </authorList>
    </citation>
    <scope>IDENTIFICATION</scope>
</reference>
<evidence type="ECO:0000313" key="4">
    <source>
        <dbReference type="EnsemblMetazoa" id="CLYHEMP001945.1"/>
    </source>
</evidence>
<dbReference type="GO" id="GO:0004842">
    <property type="term" value="F:ubiquitin-protein transferase activity"/>
    <property type="evidence" value="ECO:0007669"/>
    <property type="project" value="InterPro"/>
</dbReference>
<dbReference type="AlphaFoldDB" id="A0A7M5V3U9"/>
<feature type="domain" description="HECT" evidence="3">
    <location>
        <begin position="354"/>
        <end position="459"/>
    </location>
</feature>
<evidence type="ECO:0000256" key="1">
    <source>
        <dbReference type="ARBA" id="ARBA00022786"/>
    </source>
</evidence>
<sequence length="478" mass="54956">MYNTFSDSSHDEENYDETRSKNQLSQPNNQSSQSNKRSMEICQKCSHSVLRGHDCLHCEQDAQYQQSLKQDKEKEDKRQQENYVNSEEYPDEPLSQASLRERRLAAIGDHSYNKRENEPPHENIESNPNATNEEGLNNSVMEDEVVVKRKVKLNRLNIKTQLIELFSEPNILCNELDVKIIAPNGCEEFGIGIGVTREAFCLFFDELLISSTGREEKIPTIRHDMGREQWNAIGKMLVYLIKRDVGYFPLQFSLVFMSSCLFGEEQITSDVLLASFKNFVALDEKDLIEKVGKEDFDEIKEDLMQMMDDYNSKRVPTAQNVDELLIEIAHAELIQKPRYIANCLGEILIKFKKLPLDTIDHLKAFYKTRSPTVRGTINSIVTVQDTAEKVRVFVFLTKYLKTLSKKDLSLFLRFVTGGDLLPEAITIEFIDNQDPRMPRAQTCSSVLMLSTGYTLQSDLMQDFTNILQFPGTFRFTNG</sequence>
<feature type="region of interest" description="Disordered" evidence="2">
    <location>
        <begin position="110"/>
        <end position="135"/>
    </location>
</feature>
<dbReference type="InterPro" id="IPR000569">
    <property type="entry name" value="HECT_dom"/>
</dbReference>
<protein>
    <recommendedName>
        <fullName evidence="3">HECT domain-containing protein</fullName>
    </recommendedName>
</protein>
<feature type="compositionally biased region" description="Polar residues" evidence="2">
    <location>
        <begin position="125"/>
        <end position="135"/>
    </location>
</feature>
<organism evidence="4 5">
    <name type="scientific">Clytia hemisphaerica</name>
    <dbReference type="NCBI Taxonomy" id="252671"/>
    <lineage>
        <taxon>Eukaryota</taxon>
        <taxon>Metazoa</taxon>
        <taxon>Cnidaria</taxon>
        <taxon>Hydrozoa</taxon>
        <taxon>Hydroidolina</taxon>
        <taxon>Leptothecata</taxon>
        <taxon>Obeliida</taxon>
        <taxon>Clytiidae</taxon>
        <taxon>Clytia</taxon>
    </lineage>
</organism>
<dbReference type="SUPFAM" id="SSF56204">
    <property type="entry name" value="Hect, E3 ligase catalytic domain"/>
    <property type="match status" value="1"/>
</dbReference>
<feature type="compositionally biased region" description="Basic and acidic residues" evidence="2">
    <location>
        <begin position="69"/>
        <end position="80"/>
    </location>
</feature>
<keyword evidence="1" id="KW-0833">Ubl conjugation pathway</keyword>
<evidence type="ECO:0000259" key="3">
    <source>
        <dbReference type="Pfam" id="PF00632"/>
    </source>
</evidence>
<proteinExistence type="predicted"/>